<accession>A0A9X3CN53</accession>
<evidence type="ECO:0000313" key="2">
    <source>
        <dbReference type="Proteomes" id="UP001155587"/>
    </source>
</evidence>
<gene>
    <name evidence="1" type="ORF">MD535_10215</name>
</gene>
<dbReference type="InterPro" id="IPR029058">
    <property type="entry name" value="AB_hydrolase_fold"/>
</dbReference>
<keyword evidence="1" id="KW-0378">Hydrolase</keyword>
<comment type="caution">
    <text evidence="1">The sequence shown here is derived from an EMBL/GenBank/DDBJ whole genome shotgun (WGS) entry which is preliminary data.</text>
</comment>
<dbReference type="EMBL" id="JAKRRY010000011">
    <property type="protein sequence ID" value="MCW8346375.1"/>
    <property type="molecule type" value="Genomic_DNA"/>
</dbReference>
<evidence type="ECO:0000313" key="1">
    <source>
        <dbReference type="EMBL" id="MCW8346375.1"/>
    </source>
</evidence>
<proteinExistence type="predicted"/>
<organism evidence="1 2">
    <name type="scientific">Vibrio qingdaonensis</name>
    <dbReference type="NCBI Taxonomy" id="2829491"/>
    <lineage>
        <taxon>Bacteria</taxon>
        <taxon>Pseudomonadati</taxon>
        <taxon>Pseudomonadota</taxon>
        <taxon>Gammaproteobacteria</taxon>
        <taxon>Vibrionales</taxon>
        <taxon>Vibrionaceae</taxon>
        <taxon>Vibrio</taxon>
    </lineage>
</organism>
<name>A0A9X3CN53_9VIBR</name>
<dbReference type="Proteomes" id="UP001155587">
    <property type="component" value="Unassembled WGS sequence"/>
</dbReference>
<reference evidence="1" key="1">
    <citation type="submission" date="2022-02" db="EMBL/GenBank/DDBJ databases">
        <title>Vibrio sp. nov, a new bacterium isolated from seawater.</title>
        <authorList>
            <person name="Yuan Y."/>
        </authorList>
    </citation>
    <scope>NUCLEOTIDE SEQUENCE</scope>
    <source>
        <strain evidence="1">ZSDZ65</strain>
    </source>
</reference>
<keyword evidence="2" id="KW-1185">Reference proteome</keyword>
<sequence length="313" mass="34383">MGMWRSWVTCTAIAVGMISNVQAETVDLSMLFPDKSVRSCGTSSQPLRIKNNEPLVLIIHGCLASEGQFKALSEVYEQLGQQTACFEYDDRRRLDDVAGELIEAVNTLSPVLGEQQLTVLGHSQGGLITRRASTNQRSDGKKITHDPIEIATISAPFKGIEAASHCGISWLRIASLGVVDAICYAVTGAKYLDIPPQADFIETPGELIPQLDRHLIIKTDELNTCRIEDAKGQCIQDDYVFSLVEQTKSMVDSSTQGQPITVHAGHAEIVGSETVTPWKLIEVLQRYDLMAKPDASDVEAFTTSVNQIYQRFI</sequence>
<dbReference type="RefSeq" id="WP_265674939.1">
    <property type="nucleotide sequence ID" value="NZ_JAKRRY010000011.1"/>
</dbReference>
<dbReference type="Gene3D" id="3.40.50.1820">
    <property type="entry name" value="alpha/beta hydrolase"/>
    <property type="match status" value="1"/>
</dbReference>
<dbReference type="SUPFAM" id="SSF53474">
    <property type="entry name" value="alpha/beta-Hydrolases"/>
    <property type="match status" value="1"/>
</dbReference>
<dbReference type="GO" id="GO:0016787">
    <property type="term" value="F:hydrolase activity"/>
    <property type="evidence" value="ECO:0007669"/>
    <property type="project" value="UniProtKB-KW"/>
</dbReference>
<dbReference type="AlphaFoldDB" id="A0A9X3CN53"/>
<protein>
    <submittedName>
        <fullName evidence="1">Hydrolase</fullName>
    </submittedName>
</protein>